<name>A0A1H3W345_9BACT</name>
<evidence type="ECO:0000313" key="3">
    <source>
        <dbReference type="Proteomes" id="UP000199041"/>
    </source>
</evidence>
<evidence type="ECO:0000313" key="2">
    <source>
        <dbReference type="EMBL" id="SDZ81499.1"/>
    </source>
</evidence>
<keyword evidence="1" id="KW-0472">Membrane</keyword>
<dbReference type="Proteomes" id="UP000199041">
    <property type="component" value="Unassembled WGS sequence"/>
</dbReference>
<dbReference type="EMBL" id="FNQY01000002">
    <property type="protein sequence ID" value="SDZ81499.1"/>
    <property type="molecule type" value="Genomic_DNA"/>
</dbReference>
<accession>A0A1H3W345</accession>
<feature type="transmembrane region" description="Helical" evidence="1">
    <location>
        <begin position="20"/>
        <end position="42"/>
    </location>
</feature>
<protein>
    <submittedName>
        <fullName evidence="2">Uncharacterized protein</fullName>
    </submittedName>
</protein>
<organism evidence="2 3">
    <name type="scientific">Arachidicoccus rhizosphaerae</name>
    <dbReference type="NCBI Taxonomy" id="551991"/>
    <lineage>
        <taxon>Bacteria</taxon>
        <taxon>Pseudomonadati</taxon>
        <taxon>Bacteroidota</taxon>
        <taxon>Chitinophagia</taxon>
        <taxon>Chitinophagales</taxon>
        <taxon>Chitinophagaceae</taxon>
        <taxon>Arachidicoccus</taxon>
    </lineage>
</organism>
<keyword evidence="1" id="KW-1133">Transmembrane helix</keyword>
<gene>
    <name evidence="2" type="ORF">SAMN05192529_10293</name>
</gene>
<proteinExistence type="predicted"/>
<reference evidence="2 3" key="1">
    <citation type="submission" date="2016-10" db="EMBL/GenBank/DDBJ databases">
        <authorList>
            <person name="de Groot N.N."/>
        </authorList>
    </citation>
    <scope>NUCLEOTIDE SEQUENCE [LARGE SCALE GENOMIC DNA]</scope>
    <source>
        <strain evidence="2 3">Vu-144</strain>
    </source>
</reference>
<dbReference type="AlphaFoldDB" id="A0A1H3W345"/>
<keyword evidence="3" id="KW-1185">Reference proteome</keyword>
<sequence length="50" mass="6132">MFRLIKWFSKKYDTLSKSEAFWMGWYTASVFIVILTTILYLLHHFLPPKY</sequence>
<keyword evidence="1" id="KW-0812">Transmembrane</keyword>
<evidence type="ECO:0000256" key="1">
    <source>
        <dbReference type="SAM" id="Phobius"/>
    </source>
</evidence>